<feature type="region of interest" description="Disordered" evidence="1">
    <location>
        <begin position="46"/>
        <end position="65"/>
    </location>
</feature>
<accession>A0A8S1HK74</accession>
<gene>
    <name evidence="2" type="ORF">CAUJ_LOCUS10670</name>
</gene>
<feature type="compositionally biased region" description="Low complexity" evidence="1">
    <location>
        <begin position="46"/>
        <end position="64"/>
    </location>
</feature>
<comment type="caution">
    <text evidence="2">The sequence shown here is derived from an EMBL/GenBank/DDBJ whole genome shotgun (WGS) entry which is preliminary data.</text>
</comment>
<dbReference type="OrthoDB" id="10046764at2759"/>
<name>A0A8S1HK74_9PELO</name>
<dbReference type="EMBL" id="CAJGYM010000047">
    <property type="protein sequence ID" value="CAD6194751.1"/>
    <property type="molecule type" value="Genomic_DNA"/>
</dbReference>
<evidence type="ECO:0000313" key="3">
    <source>
        <dbReference type="Proteomes" id="UP000835052"/>
    </source>
</evidence>
<evidence type="ECO:0000313" key="2">
    <source>
        <dbReference type="EMBL" id="CAD6194751.1"/>
    </source>
</evidence>
<keyword evidence="3" id="KW-1185">Reference proteome</keyword>
<protein>
    <submittedName>
        <fullName evidence="2">Uncharacterized protein</fullName>
    </submittedName>
</protein>
<dbReference type="Proteomes" id="UP000835052">
    <property type="component" value="Unassembled WGS sequence"/>
</dbReference>
<sequence length="128" mass="13936">MDSLELDADAFYICTELSPRCYVVQKAIQIDKSQIERMVGELEKNAAGNSATAGSAAGPSSSTGYVHAPPAPPLPYWFTRECKEKMLKCESPAQSVASGSFTPTPPTAMPVPDLKQQLKAQLEYYFSR</sequence>
<dbReference type="AlphaFoldDB" id="A0A8S1HK74"/>
<evidence type="ECO:0000256" key="1">
    <source>
        <dbReference type="SAM" id="MobiDB-lite"/>
    </source>
</evidence>
<reference evidence="2" key="1">
    <citation type="submission" date="2020-10" db="EMBL/GenBank/DDBJ databases">
        <authorList>
            <person name="Kikuchi T."/>
        </authorList>
    </citation>
    <scope>NUCLEOTIDE SEQUENCE</scope>
    <source>
        <strain evidence="2">NKZ352</strain>
    </source>
</reference>
<proteinExistence type="predicted"/>
<organism evidence="2 3">
    <name type="scientific">Caenorhabditis auriculariae</name>
    <dbReference type="NCBI Taxonomy" id="2777116"/>
    <lineage>
        <taxon>Eukaryota</taxon>
        <taxon>Metazoa</taxon>
        <taxon>Ecdysozoa</taxon>
        <taxon>Nematoda</taxon>
        <taxon>Chromadorea</taxon>
        <taxon>Rhabditida</taxon>
        <taxon>Rhabditina</taxon>
        <taxon>Rhabditomorpha</taxon>
        <taxon>Rhabditoidea</taxon>
        <taxon>Rhabditidae</taxon>
        <taxon>Peloderinae</taxon>
        <taxon>Caenorhabditis</taxon>
    </lineage>
</organism>